<name>A0A3A5MGY5_9MICO</name>
<comment type="caution">
    <text evidence="3">The sequence shown here is derived from an EMBL/GenBank/DDBJ whole genome shotgun (WGS) entry which is preliminary data.</text>
</comment>
<evidence type="ECO:0000256" key="1">
    <source>
        <dbReference type="ARBA" id="ARBA00004328"/>
    </source>
</evidence>
<keyword evidence="4" id="KW-1185">Reference proteome</keyword>
<dbReference type="OrthoDB" id="8444243at2"/>
<dbReference type="Gene3D" id="3.30.2400.10">
    <property type="entry name" value="Major capsid protein gp5"/>
    <property type="match status" value="1"/>
</dbReference>
<proteinExistence type="predicted"/>
<dbReference type="InterPro" id="IPR024455">
    <property type="entry name" value="Phage_capsid"/>
</dbReference>
<dbReference type="RefSeq" id="WP_119974929.1">
    <property type="nucleotide sequence ID" value="NZ_JBHSQA010000012.1"/>
</dbReference>
<dbReference type="EMBL" id="QZVS01000085">
    <property type="protein sequence ID" value="RJT88121.1"/>
    <property type="molecule type" value="Genomic_DNA"/>
</dbReference>
<dbReference type="Pfam" id="PF05065">
    <property type="entry name" value="Phage_capsid"/>
    <property type="match status" value="1"/>
</dbReference>
<evidence type="ECO:0000259" key="2">
    <source>
        <dbReference type="Pfam" id="PF05065"/>
    </source>
</evidence>
<protein>
    <submittedName>
        <fullName evidence="3">Phage major capsid protein</fullName>
    </submittedName>
</protein>
<dbReference type="Gene3D" id="3.30.2320.10">
    <property type="entry name" value="hypothetical protein PF0899 domain"/>
    <property type="match status" value="1"/>
</dbReference>
<feature type="domain" description="Phage capsid-like C-terminal" evidence="2">
    <location>
        <begin position="154"/>
        <end position="414"/>
    </location>
</feature>
<dbReference type="SUPFAM" id="SSF56563">
    <property type="entry name" value="Major capsid protein gp5"/>
    <property type="match status" value="1"/>
</dbReference>
<comment type="subcellular location">
    <subcellularLocation>
        <location evidence="1">Virion</location>
    </subcellularLocation>
</comment>
<organism evidence="3 4">
    <name type="scientific">Cryobacterium melibiosiphilum</name>
    <dbReference type="NCBI Taxonomy" id="995039"/>
    <lineage>
        <taxon>Bacteria</taxon>
        <taxon>Bacillati</taxon>
        <taxon>Actinomycetota</taxon>
        <taxon>Actinomycetes</taxon>
        <taxon>Micrococcales</taxon>
        <taxon>Microbacteriaceae</taxon>
        <taxon>Cryobacterium</taxon>
    </lineage>
</organism>
<accession>A0A3A5MGY5</accession>
<dbReference type="Proteomes" id="UP000272015">
    <property type="component" value="Unassembled WGS sequence"/>
</dbReference>
<dbReference type="AlphaFoldDB" id="A0A3A5MGY5"/>
<sequence>MTLKEKRAAALKAAEAIITGAKAAGRSATDEEMTQFDGFVTEVKGFDTELERVSRSEKSFADLKGLFRAEDPAAPLDGGAEAEAKSLSAHFIKSVGTETLARTRGVKGAGVSTKTEYKANTDTHVTGGGVSGPLDAFLVETDRTLVRGAQDLTPVSSMLGQGTITIGSAIQYFIEGVIEGDVDAVAENGTKAQLHIADPTPKIAYLRTLAGYTKVTDEYFEDLALLSGEIDGRLIRRLARAVEREVLTGNGTGAHLTGLLNVSGVQTLTATAKGVPLAEAILDATTLIEDNTDGLSADAVLLNRADFVAMRKAKDSNGQYYGGGFFTGAYGNGAVIDGSSLWDGLRIVVSPFVPSGTALVGAFLDAATLYTKGGVRVEMTNSNQDDFINDRVTLRAQRRAALATRVPAGLVKITVTPVV</sequence>
<evidence type="ECO:0000313" key="3">
    <source>
        <dbReference type="EMBL" id="RJT88121.1"/>
    </source>
</evidence>
<dbReference type="InterPro" id="IPR054612">
    <property type="entry name" value="Phage_capsid-like_C"/>
</dbReference>
<evidence type="ECO:0000313" key="4">
    <source>
        <dbReference type="Proteomes" id="UP000272015"/>
    </source>
</evidence>
<reference evidence="3 4" key="1">
    <citation type="submission" date="2018-09" db="EMBL/GenBank/DDBJ databases">
        <title>Novel species of Cryobacterium.</title>
        <authorList>
            <person name="Liu Q."/>
            <person name="Xin Y.-H."/>
        </authorList>
    </citation>
    <scope>NUCLEOTIDE SEQUENCE [LARGE SCALE GENOMIC DNA]</scope>
    <source>
        <strain evidence="3 4">Hh39</strain>
    </source>
</reference>
<gene>
    <name evidence="3" type="ORF">D6T64_12090</name>
</gene>
<dbReference type="NCBIfam" id="TIGR01554">
    <property type="entry name" value="major_cap_HK97"/>
    <property type="match status" value="1"/>
</dbReference>